<evidence type="ECO:0000313" key="1">
    <source>
        <dbReference type="EMBL" id="AXQ69941.1"/>
    </source>
</evidence>
<reference evidence="1" key="1">
    <citation type="submission" date="2018-07" db="EMBL/GenBank/DDBJ databases">
        <authorList>
            <person name="Wilson K.M."/>
            <person name="Ely B."/>
        </authorList>
    </citation>
    <scope>NUCLEOTIDE SEQUENCE</scope>
</reference>
<accession>A0A385EDJ9</accession>
<sequence length="241" mass="27323">MADHFQPILFWGADYQGWTTPRSEGGLGPENARESLGIEVYHHYGVTTHEAVAGTAGGEVVYNLTRTLWHKPREDGGGLHDDDHTWDFEPPKSFGGRGRVQIYKTEKAGYWPFNPYGVQDGPGARWFHEEYREPIVGELLAEAAYCETTILDHAGELVDCRDTVRGRKKARDLKSLIENREWLRKMILKRWPQTEVYLATPLIAPAHLPADRLNITKFSAQRLESYPIVRALLGDHPCATT</sequence>
<name>A0A385EDJ9_9CAUD</name>
<proteinExistence type="predicted"/>
<gene>
    <name evidence="1" type="ORF">CcrSC_gp359</name>
</gene>
<reference evidence="1" key="2">
    <citation type="submission" date="2021-07" db="EMBL/GenBank/DDBJ databases">
        <title>Giant CbK-like Caulobacter bacteriophages have genetically divergent genomes.</title>
        <authorList>
            <person name="Wilson K."/>
            <person name="Ely B."/>
        </authorList>
    </citation>
    <scope>NUCLEOTIDE SEQUENCE</scope>
</reference>
<organism evidence="1 2">
    <name type="scientific">Caulobacter phage CcrSC</name>
    <dbReference type="NCBI Taxonomy" id="2283272"/>
    <lineage>
        <taxon>Viruses</taxon>
        <taxon>Duplodnaviria</taxon>
        <taxon>Heunggongvirae</taxon>
        <taxon>Uroviricota</taxon>
        <taxon>Caudoviricetes</taxon>
        <taxon>Jeanschmidtviridae</taxon>
        <taxon>Bertelyvirus</taxon>
        <taxon>Bertelyvirus SC</taxon>
    </lineage>
</organism>
<dbReference type="EMBL" id="MH588547">
    <property type="protein sequence ID" value="AXQ69941.1"/>
    <property type="molecule type" value="Genomic_DNA"/>
</dbReference>
<protein>
    <submittedName>
        <fullName evidence="1">Uncharacterized protein</fullName>
    </submittedName>
</protein>
<evidence type="ECO:0000313" key="2">
    <source>
        <dbReference type="Proteomes" id="UP000259683"/>
    </source>
</evidence>
<dbReference type="Proteomes" id="UP000259683">
    <property type="component" value="Segment"/>
</dbReference>
<keyword evidence="2" id="KW-1185">Reference proteome</keyword>